<evidence type="ECO:0000259" key="7">
    <source>
        <dbReference type="Pfam" id="PF00350"/>
    </source>
</evidence>
<accession>A0A243G9M4</accession>
<comment type="caution">
    <text evidence="8">The sequence shown here is derived from an EMBL/GenBank/DDBJ whole genome shotgun (WGS) entry which is preliminary data.</text>
</comment>
<feature type="coiled-coil region" evidence="6">
    <location>
        <begin position="284"/>
        <end position="318"/>
    </location>
</feature>
<dbReference type="EMBL" id="NFEL01000053">
    <property type="protein sequence ID" value="OUA03829.1"/>
    <property type="molecule type" value="Genomic_DNA"/>
</dbReference>
<evidence type="ECO:0000256" key="4">
    <source>
        <dbReference type="ARBA" id="ARBA00023134"/>
    </source>
</evidence>
<feature type="coiled-coil region" evidence="6">
    <location>
        <begin position="516"/>
        <end position="543"/>
    </location>
</feature>
<evidence type="ECO:0000256" key="2">
    <source>
        <dbReference type="ARBA" id="ARBA00022741"/>
    </source>
</evidence>
<dbReference type="GO" id="GO:0005525">
    <property type="term" value="F:GTP binding"/>
    <property type="evidence" value="ECO:0007669"/>
    <property type="project" value="UniProtKB-KW"/>
</dbReference>
<sequence>MVDQKNFLNHIKYIKQITDEYNIQGEIQEKLDKLQGKIDQFSMKILMIGSFSAGKSALLNTLLSEELLIENQNPETAIATEICYGSINKFEVIFTNGIVREMELADIQQLPSKDVLHFRFTLNNTFLRKYANYTFVDMPGFNSTLEDHNKAIMQYIDQGNAYVMVVDCEEGEIKETGIDFIHEIRQYNHNLAIAVSKADKKAPSLLQSIVMKVKETAEWEFQEEIVVETVKKFDPETVIKMERIIESFDVQQIFNATICPMVEELYEYVLISLKKLATTEDLDVSDIQKQIDGHIRLKKELETNLQKERKKLTQKMQSYVLPNIISEAEAALFNNSYQLATAVLSSESGFSRQVNNTLRPILVEATKRYTEESYTEFLQGIDFESLNIDTANMSEDIAAKLSDTVRALQKIQKVTDQSLKMYKVISSVLAITTSVVAPWLELIIVFLPEILKVFGIGGQKGKLEEVKKRIEVEVIPQIMDKLRPEIRNSLVEVEAELLEETERKMAELILIEEDALKSAQEMKESQTERYELLQQQLQSIVGETEQQLNELRGVTYAS</sequence>
<keyword evidence="4" id="KW-0342">GTP-binding</keyword>
<keyword evidence="6" id="KW-0175">Coiled coil</keyword>
<name>A0A243G9M4_BACTF</name>
<dbReference type="AlphaFoldDB" id="A0A243G9M4"/>
<dbReference type="SUPFAM" id="SSF52540">
    <property type="entry name" value="P-loop containing nucleoside triphosphate hydrolases"/>
    <property type="match status" value="1"/>
</dbReference>
<keyword evidence="3" id="KW-0378">Hydrolase</keyword>
<dbReference type="PANTHER" id="PTHR10465">
    <property type="entry name" value="TRANSMEMBRANE GTPASE FZO1"/>
    <property type="match status" value="1"/>
</dbReference>
<keyword evidence="5" id="KW-0472">Membrane</keyword>
<evidence type="ECO:0000256" key="1">
    <source>
        <dbReference type="ARBA" id="ARBA00004370"/>
    </source>
</evidence>
<dbReference type="PANTHER" id="PTHR10465:SF0">
    <property type="entry name" value="SARCALUMENIN"/>
    <property type="match status" value="1"/>
</dbReference>
<dbReference type="Gene3D" id="3.40.50.300">
    <property type="entry name" value="P-loop containing nucleotide triphosphate hydrolases"/>
    <property type="match status" value="1"/>
</dbReference>
<dbReference type="Pfam" id="PF00350">
    <property type="entry name" value="Dynamin_N"/>
    <property type="match status" value="1"/>
</dbReference>
<dbReference type="GO" id="GO:0016020">
    <property type="term" value="C:membrane"/>
    <property type="evidence" value="ECO:0007669"/>
    <property type="project" value="UniProtKB-SubCell"/>
</dbReference>
<evidence type="ECO:0000256" key="5">
    <source>
        <dbReference type="ARBA" id="ARBA00023136"/>
    </source>
</evidence>
<dbReference type="GO" id="GO:0003924">
    <property type="term" value="F:GTPase activity"/>
    <property type="evidence" value="ECO:0007669"/>
    <property type="project" value="InterPro"/>
</dbReference>
<dbReference type="Proteomes" id="UP000195030">
    <property type="component" value="Unassembled WGS sequence"/>
</dbReference>
<dbReference type="InterPro" id="IPR045063">
    <property type="entry name" value="Dynamin_N"/>
</dbReference>
<dbReference type="InterPro" id="IPR027417">
    <property type="entry name" value="P-loop_NTPase"/>
</dbReference>
<gene>
    <name evidence="8" type="ORF">BK772_28465</name>
</gene>
<protein>
    <recommendedName>
        <fullName evidence="7">Dynamin N-terminal domain-containing protein</fullName>
    </recommendedName>
</protein>
<evidence type="ECO:0000256" key="3">
    <source>
        <dbReference type="ARBA" id="ARBA00022801"/>
    </source>
</evidence>
<evidence type="ECO:0000313" key="8">
    <source>
        <dbReference type="EMBL" id="OUA03829.1"/>
    </source>
</evidence>
<evidence type="ECO:0000313" key="9">
    <source>
        <dbReference type="Proteomes" id="UP000195030"/>
    </source>
</evidence>
<proteinExistence type="predicted"/>
<evidence type="ECO:0000256" key="6">
    <source>
        <dbReference type="SAM" id="Coils"/>
    </source>
</evidence>
<organism evidence="8 9">
    <name type="scientific">Bacillus thuringiensis subsp. finitimus</name>
    <dbReference type="NCBI Taxonomy" id="29337"/>
    <lineage>
        <taxon>Bacteria</taxon>
        <taxon>Bacillati</taxon>
        <taxon>Bacillota</taxon>
        <taxon>Bacilli</taxon>
        <taxon>Bacillales</taxon>
        <taxon>Bacillaceae</taxon>
        <taxon>Bacillus</taxon>
        <taxon>Bacillus cereus group</taxon>
    </lineage>
</organism>
<keyword evidence="2" id="KW-0547">Nucleotide-binding</keyword>
<dbReference type="RefSeq" id="WP_060629743.1">
    <property type="nucleotide sequence ID" value="NZ_NFEL01000053.1"/>
</dbReference>
<dbReference type="InterPro" id="IPR027094">
    <property type="entry name" value="Mitofusin_fam"/>
</dbReference>
<feature type="domain" description="Dynamin N-terminal" evidence="7">
    <location>
        <begin position="45"/>
        <end position="196"/>
    </location>
</feature>
<comment type="subcellular location">
    <subcellularLocation>
        <location evidence="1">Membrane</location>
    </subcellularLocation>
</comment>
<reference evidence="8 9" key="1">
    <citation type="submission" date="2016-10" db="EMBL/GenBank/DDBJ databases">
        <title>Comparative genomics of Bacillus thuringiensis reveals a path to pathogens against multiple invertebrate hosts.</title>
        <authorList>
            <person name="Zheng J."/>
            <person name="Gao Q."/>
            <person name="Liu H."/>
            <person name="Peng D."/>
            <person name="Ruan L."/>
            <person name="Sun M."/>
        </authorList>
    </citation>
    <scope>NUCLEOTIDE SEQUENCE [LARGE SCALE GENOMIC DNA]</scope>
    <source>
        <strain evidence="8">CTC</strain>
    </source>
</reference>